<dbReference type="KEGG" id="mhu:Mhun_0103"/>
<dbReference type="InParanoid" id="Q2FMW0"/>
<name>Q2FMW0_METHJ</name>
<dbReference type="Pfam" id="PF06745">
    <property type="entry name" value="ATPase"/>
    <property type="match status" value="1"/>
</dbReference>
<dbReference type="AlphaFoldDB" id="Q2FMW0"/>
<keyword evidence="4" id="KW-0282">Flagellum</keyword>
<evidence type="ECO:0000259" key="3">
    <source>
        <dbReference type="Pfam" id="PF06745"/>
    </source>
</evidence>
<dbReference type="FunCoup" id="Q2FMW0">
    <property type="interactions" value="1"/>
</dbReference>
<dbReference type="EnsemblBacteria" id="ABD39881">
    <property type="protein sequence ID" value="ABD39881"/>
    <property type="gene ID" value="Mhun_0103"/>
</dbReference>
<evidence type="ECO:0000313" key="4">
    <source>
        <dbReference type="EMBL" id="ABD39881.1"/>
    </source>
</evidence>
<dbReference type="PANTHER" id="PTHR43637">
    <property type="entry name" value="UPF0273 PROTEIN TM_0370"/>
    <property type="match status" value="1"/>
</dbReference>
<dbReference type="Gene3D" id="3.40.50.300">
    <property type="entry name" value="P-loop containing nucleotide triphosphate hydrolases"/>
    <property type="match status" value="1"/>
</dbReference>
<dbReference type="eggNOG" id="arCOG04148">
    <property type="taxonomic scope" value="Archaea"/>
</dbReference>
<dbReference type="PANTHER" id="PTHR43637:SF3">
    <property type="entry name" value="FLAGELLA-RELATED PROTEIN H-RELATED"/>
    <property type="match status" value="1"/>
</dbReference>
<evidence type="ECO:0000256" key="1">
    <source>
        <dbReference type="ARBA" id="ARBA00022741"/>
    </source>
</evidence>
<dbReference type="Proteomes" id="UP000001941">
    <property type="component" value="Chromosome"/>
</dbReference>
<keyword evidence="5" id="KW-1185">Reference proteome</keyword>
<dbReference type="HOGENOM" id="CLU_094838_1_0_2"/>
<evidence type="ECO:0000256" key="2">
    <source>
        <dbReference type="ARBA" id="ARBA00022840"/>
    </source>
</evidence>
<proteinExistence type="predicted"/>
<dbReference type="STRING" id="323259.Mhun_0103"/>
<evidence type="ECO:0000313" key="5">
    <source>
        <dbReference type="Proteomes" id="UP000001941"/>
    </source>
</evidence>
<keyword evidence="4" id="KW-0969">Cilium</keyword>
<dbReference type="SUPFAM" id="SSF52540">
    <property type="entry name" value="P-loop containing nucleoside triphosphate hydrolases"/>
    <property type="match status" value="1"/>
</dbReference>
<dbReference type="EMBL" id="CP000254">
    <property type="protein sequence ID" value="ABD39881.1"/>
    <property type="molecule type" value="Genomic_DNA"/>
</dbReference>
<accession>Q2FMW0</accession>
<protein>
    <submittedName>
        <fullName evidence="4">Flagellar protein FlaH</fullName>
    </submittedName>
</protein>
<dbReference type="GO" id="GO:0005524">
    <property type="term" value="F:ATP binding"/>
    <property type="evidence" value="ECO:0007669"/>
    <property type="project" value="UniProtKB-KW"/>
</dbReference>
<sequence>MAELDLTGGMDEARGDIADLLGKEERKILTTGNAEIDKKIADGLPLGSLTLIEGENDTGKSVLTQQFIWGSMHNNLRVDLFSTELTTKSFLTQMESMSLDISDFFAWGYIRLFHCHLVEFKWTPDAMNDILERIITHVKFSNTDVAIIDSLTIFTEYTTNEAVLTFLTQAKNICDQGKTILITMHSYAFTDEVLTRVRSICDAHLLLMRKLMGDKYVMVLEVVKVRGARKTTGNLVSFEVHPGYGMKIIPVSVAKV</sequence>
<dbReference type="NCBIfam" id="NF004723">
    <property type="entry name" value="PRK06067.1"/>
    <property type="match status" value="1"/>
</dbReference>
<dbReference type="RefSeq" id="WP_011447177.1">
    <property type="nucleotide sequence ID" value="NC_007796.1"/>
</dbReference>
<keyword evidence="4" id="KW-0966">Cell projection</keyword>
<gene>
    <name evidence="4" type="ordered locus">Mhun_0103</name>
</gene>
<dbReference type="InterPro" id="IPR027417">
    <property type="entry name" value="P-loop_NTPase"/>
</dbReference>
<keyword evidence="2" id="KW-0067">ATP-binding</keyword>
<keyword evidence="1" id="KW-0547">Nucleotide-binding</keyword>
<organism evidence="4 5">
    <name type="scientific">Methanospirillum hungatei JF-1 (strain ATCC 27890 / DSM 864 / NBRC 100397 / JF-1)</name>
    <dbReference type="NCBI Taxonomy" id="323259"/>
    <lineage>
        <taxon>Archaea</taxon>
        <taxon>Methanobacteriati</taxon>
        <taxon>Methanobacteriota</taxon>
        <taxon>Stenosarchaea group</taxon>
        <taxon>Methanomicrobia</taxon>
        <taxon>Methanomicrobiales</taxon>
        <taxon>Methanospirillaceae</taxon>
        <taxon>Methanospirillum</taxon>
    </lineage>
</organism>
<feature type="domain" description="KaiC-like" evidence="3">
    <location>
        <begin position="30"/>
        <end position="250"/>
    </location>
</feature>
<dbReference type="InterPro" id="IPR014774">
    <property type="entry name" value="KaiC-like_dom"/>
</dbReference>
<reference evidence="5" key="1">
    <citation type="journal article" date="2016" name="Stand. Genomic Sci.">
        <title>Complete genome sequence of Methanospirillum hungatei type strain JF1.</title>
        <authorList>
            <person name="Gunsalus R.P."/>
            <person name="Cook L.E."/>
            <person name="Crable B."/>
            <person name="Rohlin L."/>
            <person name="McDonald E."/>
            <person name="Mouttaki H."/>
            <person name="Sieber J.R."/>
            <person name="Poweleit N."/>
            <person name="Zhou H."/>
            <person name="Lapidus A.L."/>
            <person name="Daligault H.E."/>
            <person name="Land M."/>
            <person name="Gilna P."/>
            <person name="Ivanova N."/>
            <person name="Kyrpides N."/>
            <person name="Culley D.E."/>
            <person name="McInerney M.J."/>
        </authorList>
    </citation>
    <scope>NUCLEOTIDE SEQUENCE [LARGE SCALE GENOMIC DNA]</scope>
    <source>
        <strain evidence="5">ATCC 27890 / DSM 864 / NBRC 100397 / JF-1</strain>
    </source>
</reference>
<dbReference type="GeneID" id="3923798"/>